<comment type="function">
    <text evidence="2">Adenine glycosylase active on G-A mispairs. MutY also corrects error-prone DNA synthesis past GO lesions which are due to the oxidatively damaged form of guanine: 7,8-dihydro-8-oxoguanine (8-oxo-dGTP).</text>
</comment>
<dbReference type="SMART" id="SM00478">
    <property type="entry name" value="ENDO3c"/>
    <property type="match status" value="1"/>
</dbReference>
<evidence type="ECO:0000313" key="16">
    <source>
        <dbReference type="EMBL" id="SEH74972.1"/>
    </source>
</evidence>
<dbReference type="GO" id="GO:0034039">
    <property type="term" value="F:8-oxo-7,8-dihydroguanine DNA N-glycosylase activity"/>
    <property type="evidence" value="ECO:0007669"/>
    <property type="project" value="TreeGrafter"/>
</dbReference>
<dbReference type="GO" id="GO:0035485">
    <property type="term" value="F:adenine/guanine mispair binding"/>
    <property type="evidence" value="ECO:0007669"/>
    <property type="project" value="TreeGrafter"/>
</dbReference>
<evidence type="ECO:0000256" key="10">
    <source>
        <dbReference type="ARBA" id="ARBA00023004"/>
    </source>
</evidence>
<reference evidence="16 17" key="1">
    <citation type="submission" date="2016-10" db="EMBL/GenBank/DDBJ databases">
        <authorList>
            <person name="de Groot N.N."/>
        </authorList>
    </citation>
    <scope>NUCLEOTIDE SEQUENCE [LARGE SCALE GENOMIC DNA]</scope>
    <source>
        <strain evidence="16 17">CGMCC 1.10825</strain>
    </source>
</reference>
<dbReference type="InterPro" id="IPR023170">
    <property type="entry name" value="HhH_base_excis_C"/>
</dbReference>
<dbReference type="InterPro" id="IPR029119">
    <property type="entry name" value="MutY_C"/>
</dbReference>
<dbReference type="InterPro" id="IPR011257">
    <property type="entry name" value="DNA_glycosylase"/>
</dbReference>
<dbReference type="STRING" id="1159016.SAMN02927937_01205"/>
<evidence type="ECO:0000256" key="1">
    <source>
        <dbReference type="ARBA" id="ARBA00000843"/>
    </source>
</evidence>
<keyword evidence="10 14" id="KW-0408">Iron</keyword>
<evidence type="ECO:0000256" key="12">
    <source>
        <dbReference type="ARBA" id="ARBA00023204"/>
    </source>
</evidence>
<organism evidence="16 17">
    <name type="scientific">Paenimyroides marinum</name>
    <dbReference type="NCBI Taxonomy" id="1159016"/>
    <lineage>
        <taxon>Bacteria</taxon>
        <taxon>Pseudomonadati</taxon>
        <taxon>Bacteroidota</taxon>
        <taxon>Flavobacteriia</taxon>
        <taxon>Flavobacteriales</taxon>
        <taxon>Flavobacteriaceae</taxon>
        <taxon>Paenimyroides</taxon>
    </lineage>
</organism>
<keyword evidence="9" id="KW-0378">Hydrolase</keyword>
<dbReference type="InterPro" id="IPR044298">
    <property type="entry name" value="MIG/MutY"/>
</dbReference>
<evidence type="ECO:0000256" key="8">
    <source>
        <dbReference type="ARBA" id="ARBA00022763"/>
    </source>
</evidence>
<protein>
    <recommendedName>
        <fullName evidence="5 14">Adenine DNA glycosylase</fullName>
        <ecNumber evidence="4 14">3.2.2.31</ecNumber>
    </recommendedName>
</protein>
<dbReference type="GO" id="GO:0051539">
    <property type="term" value="F:4 iron, 4 sulfur cluster binding"/>
    <property type="evidence" value="ECO:0007669"/>
    <property type="project" value="UniProtKB-UniRule"/>
</dbReference>
<dbReference type="GO" id="GO:0046872">
    <property type="term" value="F:metal ion binding"/>
    <property type="evidence" value="ECO:0007669"/>
    <property type="project" value="UniProtKB-UniRule"/>
</dbReference>
<keyword evidence="7" id="KW-0479">Metal-binding</keyword>
<dbReference type="GO" id="GO:0006284">
    <property type="term" value="P:base-excision repair"/>
    <property type="evidence" value="ECO:0007669"/>
    <property type="project" value="UniProtKB-UniRule"/>
</dbReference>
<dbReference type="InterPro" id="IPR015797">
    <property type="entry name" value="NUDIX_hydrolase-like_dom_sf"/>
</dbReference>
<evidence type="ECO:0000256" key="4">
    <source>
        <dbReference type="ARBA" id="ARBA00012045"/>
    </source>
</evidence>
<dbReference type="EC" id="3.2.2.31" evidence="4 14"/>
<dbReference type="Pfam" id="PF00730">
    <property type="entry name" value="HhH-GPD"/>
    <property type="match status" value="1"/>
</dbReference>
<dbReference type="GO" id="GO:0006298">
    <property type="term" value="P:mismatch repair"/>
    <property type="evidence" value="ECO:0007669"/>
    <property type="project" value="TreeGrafter"/>
</dbReference>
<comment type="cofactor">
    <cofactor evidence="14">
        <name>[4Fe-4S] cluster</name>
        <dbReference type="ChEBI" id="CHEBI:49883"/>
    </cofactor>
    <text evidence="14">Binds 1 [4Fe-4S] cluster.</text>
</comment>
<keyword evidence="8 14" id="KW-0227">DNA damage</keyword>
<evidence type="ECO:0000256" key="5">
    <source>
        <dbReference type="ARBA" id="ARBA00022023"/>
    </source>
</evidence>
<keyword evidence="17" id="KW-1185">Reference proteome</keyword>
<dbReference type="InterPro" id="IPR004035">
    <property type="entry name" value="Endouclease-III_FeS-bd_BS"/>
</dbReference>
<dbReference type="Pfam" id="PF14815">
    <property type="entry name" value="NUDIX_4"/>
    <property type="match status" value="1"/>
</dbReference>
<dbReference type="CDD" id="cd03431">
    <property type="entry name" value="NUDIX_DNA_Glycosylase_C-MutY"/>
    <property type="match status" value="1"/>
</dbReference>
<evidence type="ECO:0000259" key="15">
    <source>
        <dbReference type="SMART" id="SM00478"/>
    </source>
</evidence>
<dbReference type="PROSITE" id="PS00764">
    <property type="entry name" value="ENDONUCLEASE_III_1"/>
    <property type="match status" value="1"/>
</dbReference>
<dbReference type="GO" id="GO:0000701">
    <property type="term" value="F:purine-specific mismatch base pair DNA N-glycosylase activity"/>
    <property type="evidence" value="ECO:0007669"/>
    <property type="project" value="UniProtKB-EC"/>
</dbReference>
<evidence type="ECO:0000313" key="17">
    <source>
        <dbReference type="Proteomes" id="UP000199634"/>
    </source>
</evidence>
<comment type="similarity">
    <text evidence="3 14">Belongs to the Nth/MutY family.</text>
</comment>
<dbReference type="NCBIfam" id="TIGR01084">
    <property type="entry name" value="mutY"/>
    <property type="match status" value="1"/>
</dbReference>
<sequence>MDFTRQLLLWYQKNKRDLPWRNTTNPYYIWLSEIILQQTRIEQGLPYYLSFTENFPTLKDLATANEDDVLKLWQGLGYYSRARNLHFTAKTIYFDLNNTFPDNYNNIIKLKGIGPYTAAAIASFAYKEPVAVVDGNVFRVLSRFFGIHDDIAIGKNRTVFQNLANELISKKHPDLFNHAIMDFGATVCVPANPKCGQCILNQNCYAFLKNKVNQLPVKNKKITIKNRFFNYLILKKDDKIALQQRTDKDIWQQLYELPLVETLQDNEEDLFEYLSALFPESTIKKITPNAIKHKLSHQQLHISFYEIQVADFDTKHLVVPLNQLDLYAYPIVLWNFLKDFFKLEKN</sequence>
<evidence type="ECO:0000256" key="6">
    <source>
        <dbReference type="ARBA" id="ARBA00022485"/>
    </source>
</evidence>
<dbReference type="GO" id="GO:0032357">
    <property type="term" value="F:oxidized purine DNA binding"/>
    <property type="evidence" value="ECO:0007669"/>
    <property type="project" value="TreeGrafter"/>
</dbReference>
<dbReference type="CDD" id="cd00056">
    <property type="entry name" value="ENDO3c"/>
    <property type="match status" value="1"/>
</dbReference>
<gene>
    <name evidence="16" type="ORF">SAMN02927937_01205</name>
</gene>
<dbReference type="EMBL" id="FNXE01000013">
    <property type="protein sequence ID" value="SEH74972.1"/>
    <property type="molecule type" value="Genomic_DNA"/>
</dbReference>
<evidence type="ECO:0000256" key="3">
    <source>
        <dbReference type="ARBA" id="ARBA00008343"/>
    </source>
</evidence>
<comment type="catalytic activity">
    <reaction evidence="1 14">
        <text>Hydrolyzes free adenine bases from 7,8-dihydro-8-oxoguanine:adenine mismatched double-stranded DNA, leaving an apurinic site.</text>
        <dbReference type="EC" id="3.2.2.31"/>
    </reaction>
</comment>
<dbReference type="AlphaFoldDB" id="A0A1H6KIB2"/>
<dbReference type="PANTHER" id="PTHR42944">
    <property type="entry name" value="ADENINE DNA GLYCOSYLASE"/>
    <property type="match status" value="1"/>
</dbReference>
<dbReference type="InterPro" id="IPR005760">
    <property type="entry name" value="A/G_AdeGlyc_MutY"/>
</dbReference>
<evidence type="ECO:0000256" key="7">
    <source>
        <dbReference type="ARBA" id="ARBA00022723"/>
    </source>
</evidence>
<keyword evidence="12" id="KW-0234">DNA repair</keyword>
<accession>A0A1H6KIB2</accession>
<dbReference type="RefSeq" id="WP_091097387.1">
    <property type="nucleotide sequence ID" value="NZ_FNXE01000013.1"/>
</dbReference>
<dbReference type="InterPro" id="IPR003265">
    <property type="entry name" value="HhH-GPD_domain"/>
</dbReference>
<dbReference type="Gene3D" id="3.90.79.10">
    <property type="entry name" value="Nucleoside Triphosphate Pyrophosphohydrolase"/>
    <property type="match status" value="1"/>
</dbReference>
<dbReference type="SUPFAM" id="SSF48150">
    <property type="entry name" value="DNA-glycosylase"/>
    <property type="match status" value="1"/>
</dbReference>
<feature type="domain" description="HhH-GPD" evidence="15">
    <location>
        <begin position="35"/>
        <end position="186"/>
    </location>
</feature>
<keyword evidence="13 14" id="KW-0326">Glycosidase</keyword>
<keyword evidence="6" id="KW-0004">4Fe-4S</keyword>
<evidence type="ECO:0000256" key="11">
    <source>
        <dbReference type="ARBA" id="ARBA00023014"/>
    </source>
</evidence>
<evidence type="ECO:0000256" key="13">
    <source>
        <dbReference type="ARBA" id="ARBA00023295"/>
    </source>
</evidence>
<dbReference type="SUPFAM" id="SSF55811">
    <property type="entry name" value="Nudix"/>
    <property type="match status" value="1"/>
</dbReference>
<dbReference type="Gene3D" id="1.10.1670.10">
    <property type="entry name" value="Helix-hairpin-Helix base-excision DNA repair enzymes (C-terminal)"/>
    <property type="match status" value="1"/>
</dbReference>
<dbReference type="Proteomes" id="UP000199634">
    <property type="component" value="Unassembled WGS sequence"/>
</dbReference>
<evidence type="ECO:0000256" key="2">
    <source>
        <dbReference type="ARBA" id="ARBA00002933"/>
    </source>
</evidence>
<evidence type="ECO:0000256" key="14">
    <source>
        <dbReference type="RuleBase" id="RU365096"/>
    </source>
</evidence>
<dbReference type="OrthoDB" id="9802365at2"/>
<dbReference type="PANTHER" id="PTHR42944:SF1">
    <property type="entry name" value="ADENINE DNA GLYCOSYLASE"/>
    <property type="match status" value="1"/>
</dbReference>
<name>A0A1H6KIB2_9FLAO</name>
<proteinExistence type="inferred from homology"/>
<keyword evidence="11" id="KW-0411">Iron-sulfur</keyword>
<dbReference type="Gene3D" id="1.10.340.30">
    <property type="entry name" value="Hypothetical protein, domain 2"/>
    <property type="match status" value="1"/>
</dbReference>
<evidence type="ECO:0000256" key="9">
    <source>
        <dbReference type="ARBA" id="ARBA00022801"/>
    </source>
</evidence>